<comment type="caution">
    <text evidence="11">The sequence shown here is derived from an EMBL/GenBank/DDBJ whole genome shotgun (WGS) entry which is preliminary data.</text>
</comment>
<keyword evidence="5 8" id="KW-1133">Transmembrane helix</keyword>
<dbReference type="InterPro" id="IPR039421">
    <property type="entry name" value="Type_1_exporter"/>
</dbReference>
<dbReference type="InterPro" id="IPR036640">
    <property type="entry name" value="ABC1_TM_sf"/>
</dbReference>
<gene>
    <name evidence="11" type="ORF">ABZ921_12325</name>
</gene>
<evidence type="ECO:0000256" key="6">
    <source>
        <dbReference type="ARBA" id="ARBA00023136"/>
    </source>
</evidence>
<dbReference type="CDD" id="cd03228">
    <property type="entry name" value="ABCC_MRP_Like"/>
    <property type="match status" value="1"/>
</dbReference>
<dbReference type="SMART" id="SM00382">
    <property type="entry name" value="AAA"/>
    <property type="match status" value="1"/>
</dbReference>
<dbReference type="SUPFAM" id="SSF52540">
    <property type="entry name" value="P-loop containing nucleoside triphosphate hydrolases"/>
    <property type="match status" value="1"/>
</dbReference>
<dbReference type="PANTHER" id="PTHR24221">
    <property type="entry name" value="ATP-BINDING CASSETTE SUB-FAMILY B"/>
    <property type="match status" value="1"/>
</dbReference>
<organism evidence="11 12">
    <name type="scientific">Streptomyces atriruber</name>
    <dbReference type="NCBI Taxonomy" id="545121"/>
    <lineage>
        <taxon>Bacteria</taxon>
        <taxon>Bacillati</taxon>
        <taxon>Actinomycetota</taxon>
        <taxon>Actinomycetes</taxon>
        <taxon>Kitasatosporales</taxon>
        <taxon>Streptomycetaceae</taxon>
        <taxon>Streptomyces</taxon>
    </lineage>
</organism>
<dbReference type="GO" id="GO:0005524">
    <property type="term" value="F:ATP binding"/>
    <property type="evidence" value="ECO:0007669"/>
    <property type="project" value="UniProtKB-KW"/>
</dbReference>
<feature type="transmembrane region" description="Helical" evidence="8">
    <location>
        <begin position="21"/>
        <end position="40"/>
    </location>
</feature>
<evidence type="ECO:0000259" key="10">
    <source>
        <dbReference type="PROSITE" id="PS50929"/>
    </source>
</evidence>
<evidence type="ECO:0000313" key="12">
    <source>
        <dbReference type="Proteomes" id="UP001551176"/>
    </source>
</evidence>
<feature type="compositionally biased region" description="Polar residues" evidence="7">
    <location>
        <begin position="317"/>
        <end position="334"/>
    </location>
</feature>
<accession>A0ABV3BK77</accession>
<proteinExistence type="predicted"/>
<feature type="transmembrane region" description="Helical" evidence="8">
    <location>
        <begin position="242"/>
        <end position="263"/>
    </location>
</feature>
<dbReference type="InterPro" id="IPR027417">
    <property type="entry name" value="P-loop_NTPase"/>
</dbReference>
<keyword evidence="12" id="KW-1185">Reference proteome</keyword>
<protein>
    <submittedName>
        <fullName evidence="11">ABC transporter ATP-binding protein</fullName>
    </submittedName>
</protein>
<dbReference type="RefSeq" id="WP_359347584.1">
    <property type="nucleotide sequence ID" value="NZ_JBEYXV010000005.1"/>
</dbReference>
<keyword evidence="2 8" id="KW-0812">Transmembrane</keyword>
<feature type="transmembrane region" description="Helical" evidence="8">
    <location>
        <begin position="155"/>
        <end position="175"/>
    </location>
</feature>
<keyword evidence="3" id="KW-0547">Nucleotide-binding</keyword>
<feature type="domain" description="ABC transmembrane type-1" evidence="10">
    <location>
        <begin position="27"/>
        <end position="285"/>
    </location>
</feature>
<dbReference type="Gene3D" id="1.20.1560.10">
    <property type="entry name" value="ABC transporter type 1, transmembrane domain"/>
    <property type="match status" value="1"/>
</dbReference>
<evidence type="ECO:0000259" key="9">
    <source>
        <dbReference type="PROSITE" id="PS50893"/>
    </source>
</evidence>
<comment type="subcellular location">
    <subcellularLocation>
        <location evidence="1">Cell membrane</location>
        <topology evidence="1">Multi-pass membrane protein</topology>
    </subcellularLocation>
</comment>
<sequence>MKPSAGPGPYRRGVRFLRRRWPVVLRLVLWSVLETGQTFLTGYALAHALDDGFLDGDEAVGLGWLGAAALGVLIAAYGTGQVYRAVADLVEPMRDSLVRQVVGRGLREADGAAVSRLTQQVEIARDTFAGLVMVSRSFVFTAAGALIGLFSLDPLLLLVVAPPLVAGIVLFVATLRPLARRQEEFLVADEELAGQLGVVCPGLRDVAAAGAEQGVAEDLDRGVASEYAAAGALARWGILRTVALATGGQLPLVLLLATGPWLLDNGVTPGALVGALAYVTQALLPALHNLVHGLGTSGSRLAIVLRRLTWDPPETAEGSQVSQVSQVPEASQGESPAPALHLSSLTFAYGPHAEPVLNDLGLTLARGEHLAVVGPSGIGKSTMAGIVAGLLEPDTGDVRVDGLPVRGAGAVGRRVLIPQEAYVFTGTLRDNLSYLRADPVPEREMLAAAEAIGLAPLVERLGGLDAEAAPDELSAGERQLIALTRAYLSYAPLAILDEATCHLDPVAESRAERAFAARPGGTLVVIAHRISSARRADRVLVMDGAHALCGRHDELLARSPLYRDLNGAGEWGSHPSLALRDPYRVDPVPRPGLPGDRGHVVAHRAVGQMEAVRDLGDRRAAGGE</sequence>
<dbReference type="Proteomes" id="UP001551176">
    <property type="component" value="Unassembled WGS sequence"/>
</dbReference>
<evidence type="ECO:0000256" key="8">
    <source>
        <dbReference type="SAM" id="Phobius"/>
    </source>
</evidence>
<keyword evidence="4 11" id="KW-0067">ATP-binding</keyword>
<evidence type="ECO:0000256" key="7">
    <source>
        <dbReference type="SAM" id="MobiDB-lite"/>
    </source>
</evidence>
<evidence type="ECO:0000256" key="4">
    <source>
        <dbReference type="ARBA" id="ARBA00022840"/>
    </source>
</evidence>
<dbReference type="InterPro" id="IPR011527">
    <property type="entry name" value="ABC1_TM_dom"/>
</dbReference>
<dbReference type="PANTHER" id="PTHR24221:SF654">
    <property type="entry name" value="ATP-BINDING CASSETTE SUB-FAMILY B MEMBER 6"/>
    <property type="match status" value="1"/>
</dbReference>
<dbReference type="EMBL" id="JBEYXV010000005">
    <property type="protein sequence ID" value="MEU6821409.1"/>
    <property type="molecule type" value="Genomic_DNA"/>
</dbReference>
<dbReference type="Gene3D" id="3.40.50.300">
    <property type="entry name" value="P-loop containing nucleotide triphosphate hydrolases"/>
    <property type="match status" value="1"/>
</dbReference>
<dbReference type="PROSITE" id="PS50929">
    <property type="entry name" value="ABC_TM1F"/>
    <property type="match status" value="1"/>
</dbReference>
<feature type="transmembrane region" description="Helical" evidence="8">
    <location>
        <begin position="128"/>
        <end position="149"/>
    </location>
</feature>
<dbReference type="Pfam" id="PF00005">
    <property type="entry name" value="ABC_tran"/>
    <property type="match status" value="1"/>
</dbReference>
<feature type="transmembrane region" description="Helical" evidence="8">
    <location>
        <begin position="60"/>
        <end position="79"/>
    </location>
</feature>
<dbReference type="PROSITE" id="PS50893">
    <property type="entry name" value="ABC_TRANSPORTER_2"/>
    <property type="match status" value="1"/>
</dbReference>
<name>A0ABV3BK77_9ACTN</name>
<evidence type="ECO:0000256" key="5">
    <source>
        <dbReference type="ARBA" id="ARBA00022989"/>
    </source>
</evidence>
<dbReference type="InterPro" id="IPR003439">
    <property type="entry name" value="ABC_transporter-like_ATP-bd"/>
</dbReference>
<evidence type="ECO:0000256" key="2">
    <source>
        <dbReference type="ARBA" id="ARBA00022692"/>
    </source>
</evidence>
<reference evidence="11 12" key="1">
    <citation type="submission" date="2024-06" db="EMBL/GenBank/DDBJ databases">
        <title>The Natural Products Discovery Center: Release of the First 8490 Sequenced Strains for Exploring Actinobacteria Biosynthetic Diversity.</title>
        <authorList>
            <person name="Kalkreuter E."/>
            <person name="Kautsar S.A."/>
            <person name="Yang D."/>
            <person name="Bader C.D."/>
            <person name="Teijaro C.N."/>
            <person name="Fluegel L."/>
            <person name="Davis C.M."/>
            <person name="Simpson J.R."/>
            <person name="Lauterbach L."/>
            <person name="Steele A.D."/>
            <person name="Gui C."/>
            <person name="Meng S."/>
            <person name="Li G."/>
            <person name="Viehrig K."/>
            <person name="Ye F."/>
            <person name="Su P."/>
            <person name="Kiefer A.F."/>
            <person name="Nichols A."/>
            <person name="Cepeda A.J."/>
            <person name="Yan W."/>
            <person name="Fan B."/>
            <person name="Jiang Y."/>
            <person name="Adhikari A."/>
            <person name="Zheng C.-J."/>
            <person name="Schuster L."/>
            <person name="Cowan T.M."/>
            <person name="Smanski M.J."/>
            <person name="Chevrette M.G."/>
            <person name="De Carvalho L.P.S."/>
            <person name="Shen B."/>
        </authorList>
    </citation>
    <scope>NUCLEOTIDE SEQUENCE [LARGE SCALE GENOMIC DNA]</scope>
    <source>
        <strain evidence="11 12">NPDC046838</strain>
    </source>
</reference>
<evidence type="ECO:0000256" key="1">
    <source>
        <dbReference type="ARBA" id="ARBA00004651"/>
    </source>
</evidence>
<dbReference type="SUPFAM" id="SSF90123">
    <property type="entry name" value="ABC transporter transmembrane region"/>
    <property type="match status" value="1"/>
</dbReference>
<feature type="domain" description="ABC transporter" evidence="9">
    <location>
        <begin position="340"/>
        <end position="568"/>
    </location>
</feature>
<evidence type="ECO:0000313" key="11">
    <source>
        <dbReference type="EMBL" id="MEU6821409.1"/>
    </source>
</evidence>
<feature type="region of interest" description="Disordered" evidence="7">
    <location>
        <begin position="314"/>
        <end position="337"/>
    </location>
</feature>
<dbReference type="InterPro" id="IPR003593">
    <property type="entry name" value="AAA+_ATPase"/>
</dbReference>
<evidence type="ECO:0000256" key="3">
    <source>
        <dbReference type="ARBA" id="ARBA00022741"/>
    </source>
</evidence>
<keyword evidence="6 8" id="KW-0472">Membrane</keyword>